<comment type="caution">
    <text evidence="2">The sequence shown here is derived from an EMBL/GenBank/DDBJ whole genome shotgun (WGS) entry which is preliminary data.</text>
</comment>
<evidence type="ECO:0000313" key="3">
    <source>
        <dbReference type="Proteomes" id="UP000644699"/>
    </source>
</evidence>
<gene>
    <name evidence="2" type="ORF">GCM10011390_03500</name>
</gene>
<accession>A0A916ZD72</accession>
<evidence type="ECO:0000313" key="2">
    <source>
        <dbReference type="EMBL" id="GGD88017.1"/>
    </source>
</evidence>
<sequence>MAQFSHPELGGMGQWSRGGMLMIGDMFNDGLKGRVRALIDDLATLDPAEIAGPATGQGGGSAPKRWWPDELGQPATSGGQNDQLYAVFPAHRRLAIKRGERVTIHDTGDHRIGGASQQQGASRSLSFSTPEGSIVADDLPIVAEY</sequence>
<dbReference type="AlphaFoldDB" id="A0A916ZD72"/>
<evidence type="ECO:0000256" key="1">
    <source>
        <dbReference type="SAM" id="MobiDB-lite"/>
    </source>
</evidence>
<keyword evidence="3" id="KW-1185">Reference proteome</keyword>
<protein>
    <submittedName>
        <fullName evidence="2">Uncharacterized protein</fullName>
    </submittedName>
</protein>
<feature type="region of interest" description="Disordered" evidence="1">
    <location>
        <begin position="106"/>
        <end position="130"/>
    </location>
</feature>
<organism evidence="2 3">
    <name type="scientific">Aureimonas endophytica</name>
    <dbReference type="NCBI Taxonomy" id="2027858"/>
    <lineage>
        <taxon>Bacteria</taxon>
        <taxon>Pseudomonadati</taxon>
        <taxon>Pseudomonadota</taxon>
        <taxon>Alphaproteobacteria</taxon>
        <taxon>Hyphomicrobiales</taxon>
        <taxon>Aurantimonadaceae</taxon>
        <taxon>Aureimonas</taxon>
    </lineage>
</organism>
<feature type="compositionally biased region" description="Polar residues" evidence="1">
    <location>
        <begin position="115"/>
        <end position="130"/>
    </location>
</feature>
<name>A0A916ZD72_9HYPH</name>
<dbReference type="Proteomes" id="UP000644699">
    <property type="component" value="Unassembled WGS sequence"/>
</dbReference>
<reference evidence="2" key="2">
    <citation type="submission" date="2020-09" db="EMBL/GenBank/DDBJ databases">
        <authorList>
            <person name="Sun Q."/>
            <person name="Zhou Y."/>
        </authorList>
    </citation>
    <scope>NUCLEOTIDE SEQUENCE</scope>
    <source>
        <strain evidence="2">CGMCC 1.15367</strain>
    </source>
</reference>
<proteinExistence type="predicted"/>
<feature type="region of interest" description="Disordered" evidence="1">
    <location>
        <begin position="49"/>
        <end position="81"/>
    </location>
</feature>
<reference evidence="2" key="1">
    <citation type="journal article" date="2014" name="Int. J. Syst. Evol. Microbiol.">
        <title>Complete genome sequence of Corynebacterium casei LMG S-19264T (=DSM 44701T), isolated from a smear-ripened cheese.</title>
        <authorList>
            <consortium name="US DOE Joint Genome Institute (JGI-PGF)"/>
            <person name="Walter F."/>
            <person name="Albersmeier A."/>
            <person name="Kalinowski J."/>
            <person name="Ruckert C."/>
        </authorList>
    </citation>
    <scope>NUCLEOTIDE SEQUENCE</scope>
    <source>
        <strain evidence="2">CGMCC 1.15367</strain>
    </source>
</reference>
<dbReference type="EMBL" id="BMIQ01000001">
    <property type="protein sequence ID" value="GGD88017.1"/>
    <property type="molecule type" value="Genomic_DNA"/>
</dbReference>